<organism evidence="3">
    <name type="scientific">Candidatus Methanogaster sp. ANME-2c ERB4</name>
    <dbReference type="NCBI Taxonomy" id="2759911"/>
    <lineage>
        <taxon>Archaea</taxon>
        <taxon>Methanobacteriati</taxon>
        <taxon>Methanobacteriota</taxon>
        <taxon>Stenosarchaea group</taxon>
        <taxon>Methanomicrobia</taxon>
        <taxon>Methanosarcinales</taxon>
        <taxon>ANME-2 cluster</taxon>
        <taxon>Candidatus Methanogasteraceae</taxon>
        <taxon>Candidatus Methanogaster</taxon>
    </lineage>
</organism>
<dbReference type="Pfam" id="PF07752">
    <property type="entry name" value="S-layer"/>
    <property type="match status" value="3"/>
</dbReference>
<feature type="domain" description="S-layer family duplication" evidence="1">
    <location>
        <begin position="172"/>
        <end position="354"/>
    </location>
</feature>
<dbReference type="PROSITE" id="PS00430">
    <property type="entry name" value="TONB_DEPENDENT_REC_1"/>
    <property type="match status" value="1"/>
</dbReference>
<protein>
    <submittedName>
        <fullName evidence="3">Major S-layer protein</fullName>
    </submittedName>
</protein>
<evidence type="ECO:0000313" key="2">
    <source>
        <dbReference type="EMBL" id="QNO41346.1"/>
    </source>
</evidence>
<dbReference type="AlphaFoldDB" id="A0A7G9YGT7"/>
<evidence type="ECO:0000313" key="3">
    <source>
        <dbReference type="EMBL" id="QNO47221.1"/>
    </source>
</evidence>
<feature type="domain" description="S-layer family duplication" evidence="1">
    <location>
        <begin position="46"/>
        <end position="116"/>
    </location>
</feature>
<name>A0A7G9YGT7_9EURY</name>
<accession>A0A7G9YGT7</accession>
<dbReference type="EMBL" id="MT631244">
    <property type="protein sequence ID" value="QNO47221.1"/>
    <property type="molecule type" value="Genomic_DNA"/>
</dbReference>
<dbReference type="InterPro" id="IPR010916">
    <property type="entry name" value="TonB_box_CS"/>
</dbReference>
<proteinExistence type="predicted"/>
<dbReference type="EMBL" id="MT631256">
    <property type="protein sequence ID" value="QNO47317.1"/>
    <property type="molecule type" value="Genomic_DNA"/>
</dbReference>
<dbReference type="Gene3D" id="2.60.98.40">
    <property type="match status" value="1"/>
</dbReference>
<feature type="domain" description="S-layer family duplication" evidence="1">
    <location>
        <begin position="393"/>
        <end position="462"/>
    </location>
</feature>
<dbReference type="EMBL" id="MT630623">
    <property type="protein sequence ID" value="QNO41346.1"/>
    <property type="molecule type" value="Genomic_DNA"/>
</dbReference>
<dbReference type="Gene3D" id="2.60.40.4190">
    <property type="match status" value="2"/>
</dbReference>
<dbReference type="InterPro" id="IPR006457">
    <property type="entry name" value="S_layer-rel_Mac"/>
</dbReference>
<sequence length="550" mass="60845">MIMNKRMIVLIALVVAVSAVPASAETLEVRGTIEELDVVNPALTYDRVWDYSNFAGFWCDLDGGLATETLTILATVPSGETNEGSPTLNYVGDDRTIDENTLIYRTAPEFQEYELHQDIAPTTTERATQNRMEEQYDGDGVNDAPGAGDRLDLDIGLCVDSGNPGGDCGYFLEGWMGGKYVALDNNADELCELLVEFEDDDKKTLATGEEWDLGGGFALVANRIDLEGDKVWFLLKKDGKELDNEVTSTGESTARQDRVYTYTADIGNEEDIPVFSCYVDAVYRENDTNVVQVMYVFLIDDDVLEIETSDTYGAMDVKTASSTEVVLTNDETTIDLGTDTKEPIMGNMYFVTADDDCAIRFYPMVEYTEPGTYEVRGTIAELDGVTPTLGVDRVWDYSTFAGFWYDLDDNLEMESLTILATVPSGETNAGDDTLDFDNNDRTIDENTLIYRTALEFQEYELHQDIAPTTTERGTQNRMEELYDGDGVNDAPGAGDRLDLDIGLCVESDNPGGDCGYFIEAWIAEEYVAIDANADKLCKLLVEFEGDDFSS</sequence>
<reference evidence="3" key="1">
    <citation type="submission" date="2020-06" db="EMBL/GenBank/DDBJ databases">
        <title>Unique genomic features of the anaerobic methanotrophic archaea.</title>
        <authorList>
            <person name="Chadwick G.L."/>
            <person name="Skennerton C.T."/>
            <person name="Laso-Perez R."/>
            <person name="Leu A.O."/>
            <person name="Speth D.R."/>
            <person name="Yu H."/>
            <person name="Morgan-Lang C."/>
            <person name="Hatzenpichler R."/>
            <person name="Goudeau D."/>
            <person name="Malmstrom R."/>
            <person name="Brazelton W.J."/>
            <person name="Woyke T."/>
            <person name="Hallam S.J."/>
            <person name="Tyson G.W."/>
            <person name="Wegener G."/>
            <person name="Boetius A."/>
            <person name="Orphan V."/>
        </authorList>
    </citation>
    <scope>NUCLEOTIDE SEQUENCE</scope>
</reference>
<gene>
    <name evidence="3" type="ORF">ADAEDOLL_00027</name>
    <name evidence="2" type="ORF">FNEBEAIM_00003</name>
    <name evidence="4" type="ORF">JBNABBKG_00010</name>
</gene>
<evidence type="ECO:0000259" key="1">
    <source>
        <dbReference type="Pfam" id="PF07752"/>
    </source>
</evidence>
<dbReference type="NCBIfam" id="TIGR01567">
    <property type="entry name" value="S_layer_rel_Mac"/>
    <property type="match status" value="1"/>
</dbReference>
<evidence type="ECO:0000313" key="4">
    <source>
        <dbReference type="EMBL" id="QNO47317.1"/>
    </source>
</evidence>